<sequence length="102" mass="12197">MLRQGEELRRALAEKMQMHYQVLLEATTGLVAQRLREKETDVQKAVRHNAKLEAREVQLNSEVQTWQERAREHETTTVALRSQLQAGYYWVIEMIFRWWVVT</sequence>
<reference evidence="6" key="1">
    <citation type="submission" date="2024-07" db="EMBL/GenBank/DDBJ databases">
        <title>Two chromosome-level genome assemblies of Korean endemic species Abeliophyllum distichum and Forsythia ovata (Oleaceae).</title>
        <authorList>
            <person name="Jang H."/>
        </authorList>
    </citation>
    <scope>NUCLEOTIDE SEQUENCE [LARGE SCALE GENOMIC DNA]</scope>
</reference>
<keyword evidence="3" id="KW-0862">Zinc</keyword>
<protein>
    <submittedName>
        <fullName evidence="5">SBP (S-ribonuclease binding protein) family protein</fullName>
    </submittedName>
</protein>
<dbReference type="AlphaFoldDB" id="A0ABD1QI25"/>
<feature type="coiled-coil region" evidence="4">
    <location>
        <begin position="35"/>
        <end position="69"/>
    </location>
</feature>
<dbReference type="EMBL" id="JBFOLK010000011">
    <property type="protein sequence ID" value="KAL2475877.1"/>
    <property type="molecule type" value="Genomic_DNA"/>
</dbReference>
<evidence type="ECO:0000256" key="1">
    <source>
        <dbReference type="ARBA" id="ARBA00022723"/>
    </source>
</evidence>
<comment type="caution">
    <text evidence="5">The sequence shown here is derived from an EMBL/GenBank/DDBJ whole genome shotgun (WGS) entry which is preliminary data.</text>
</comment>
<dbReference type="GO" id="GO:0008270">
    <property type="term" value="F:zinc ion binding"/>
    <property type="evidence" value="ECO:0007669"/>
    <property type="project" value="UniProtKB-KW"/>
</dbReference>
<keyword evidence="4" id="KW-0175">Coiled coil</keyword>
<evidence type="ECO:0000313" key="5">
    <source>
        <dbReference type="EMBL" id="KAL2475877.1"/>
    </source>
</evidence>
<gene>
    <name evidence="5" type="ORF">Adt_36613</name>
</gene>
<dbReference type="PANTHER" id="PTHR42647">
    <property type="entry name" value="SBP (S-RIBONUCLEASE BINDING PROTEIN) FAMILY PROTEIN"/>
    <property type="match status" value="1"/>
</dbReference>
<keyword evidence="2" id="KW-0863">Zinc-finger</keyword>
<evidence type="ECO:0000256" key="3">
    <source>
        <dbReference type="ARBA" id="ARBA00022833"/>
    </source>
</evidence>
<evidence type="ECO:0000256" key="2">
    <source>
        <dbReference type="ARBA" id="ARBA00022771"/>
    </source>
</evidence>
<dbReference type="PANTHER" id="PTHR42647:SF5">
    <property type="entry name" value="SBP (S-RIBONUCLEASE BINDING PROTEIN) FAMILY PROTEIN"/>
    <property type="match status" value="1"/>
</dbReference>
<dbReference type="Proteomes" id="UP001604336">
    <property type="component" value="Unassembled WGS sequence"/>
</dbReference>
<accession>A0ABD1QI25</accession>
<keyword evidence="1" id="KW-0479">Metal-binding</keyword>
<proteinExistence type="predicted"/>
<organism evidence="5 6">
    <name type="scientific">Abeliophyllum distichum</name>
    <dbReference type="NCBI Taxonomy" id="126358"/>
    <lineage>
        <taxon>Eukaryota</taxon>
        <taxon>Viridiplantae</taxon>
        <taxon>Streptophyta</taxon>
        <taxon>Embryophyta</taxon>
        <taxon>Tracheophyta</taxon>
        <taxon>Spermatophyta</taxon>
        <taxon>Magnoliopsida</taxon>
        <taxon>eudicotyledons</taxon>
        <taxon>Gunneridae</taxon>
        <taxon>Pentapetalae</taxon>
        <taxon>asterids</taxon>
        <taxon>lamiids</taxon>
        <taxon>Lamiales</taxon>
        <taxon>Oleaceae</taxon>
        <taxon>Forsythieae</taxon>
        <taxon>Abeliophyllum</taxon>
    </lineage>
</organism>
<evidence type="ECO:0000256" key="4">
    <source>
        <dbReference type="SAM" id="Coils"/>
    </source>
</evidence>
<evidence type="ECO:0000313" key="6">
    <source>
        <dbReference type="Proteomes" id="UP001604336"/>
    </source>
</evidence>
<name>A0ABD1QI25_9LAMI</name>
<keyword evidence="6" id="KW-1185">Reference proteome</keyword>